<accession>M2UAJ9</accession>
<dbReference type="STRING" id="701091.M2UAJ9"/>
<organism evidence="1 2">
    <name type="scientific">Cochliobolus heterostrophus (strain C5 / ATCC 48332 / race O)</name>
    <name type="common">Southern corn leaf blight fungus</name>
    <name type="synonym">Bipolaris maydis</name>
    <dbReference type="NCBI Taxonomy" id="701091"/>
    <lineage>
        <taxon>Eukaryota</taxon>
        <taxon>Fungi</taxon>
        <taxon>Dikarya</taxon>
        <taxon>Ascomycota</taxon>
        <taxon>Pezizomycotina</taxon>
        <taxon>Dothideomycetes</taxon>
        <taxon>Pleosporomycetidae</taxon>
        <taxon>Pleosporales</taxon>
        <taxon>Pleosporineae</taxon>
        <taxon>Pleosporaceae</taxon>
        <taxon>Bipolaris</taxon>
    </lineage>
</organism>
<dbReference type="Proteomes" id="UP000016936">
    <property type="component" value="Unassembled WGS sequence"/>
</dbReference>
<dbReference type="eggNOG" id="ENOG502SJAE">
    <property type="taxonomic scope" value="Eukaryota"/>
</dbReference>
<reference evidence="1 2" key="1">
    <citation type="journal article" date="2012" name="PLoS Pathog.">
        <title>Diverse lifestyles and strategies of plant pathogenesis encoded in the genomes of eighteen Dothideomycetes fungi.</title>
        <authorList>
            <person name="Ohm R.A."/>
            <person name="Feau N."/>
            <person name="Henrissat B."/>
            <person name="Schoch C.L."/>
            <person name="Horwitz B.A."/>
            <person name="Barry K.W."/>
            <person name="Condon B.J."/>
            <person name="Copeland A.C."/>
            <person name="Dhillon B."/>
            <person name="Glaser F."/>
            <person name="Hesse C.N."/>
            <person name="Kosti I."/>
            <person name="LaButti K."/>
            <person name="Lindquist E.A."/>
            <person name="Lucas S."/>
            <person name="Salamov A.A."/>
            <person name="Bradshaw R.E."/>
            <person name="Ciuffetti L."/>
            <person name="Hamelin R.C."/>
            <person name="Kema G.H.J."/>
            <person name="Lawrence C."/>
            <person name="Scott J.A."/>
            <person name="Spatafora J.W."/>
            <person name="Turgeon B.G."/>
            <person name="de Wit P.J.G.M."/>
            <person name="Zhong S."/>
            <person name="Goodwin S.B."/>
            <person name="Grigoriev I.V."/>
        </authorList>
    </citation>
    <scope>NUCLEOTIDE SEQUENCE [LARGE SCALE GENOMIC DNA]</scope>
    <source>
        <strain evidence="2">C5 / ATCC 48332 / race O</strain>
    </source>
</reference>
<gene>
    <name evidence="1" type="ORF">COCHEDRAFT_1226124</name>
</gene>
<dbReference type="OMA" id="YHALSFW"/>
<name>M2UAJ9_COCH5</name>
<evidence type="ECO:0000313" key="2">
    <source>
        <dbReference type="Proteomes" id="UP000016936"/>
    </source>
</evidence>
<dbReference type="AlphaFoldDB" id="M2UAJ9"/>
<dbReference type="OrthoDB" id="5428055at2759"/>
<reference evidence="2" key="2">
    <citation type="journal article" date="2013" name="PLoS Genet.">
        <title>Comparative genome structure, secondary metabolite, and effector coding capacity across Cochliobolus pathogens.</title>
        <authorList>
            <person name="Condon B.J."/>
            <person name="Leng Y."/>
            <person name="Wu D."/>
            <person name="Bushley K.E."/>
            <person name="Ohm R.A."/>
            <person name="Otillar R."/>
            <person name="Martin J."/>
            <person name="Schackwitz W."/>
            <person name="Grimwood J."/>
            <person name="MohdZainudin N."/>
            <person name="Xue C."/>
            <person name="Wang R."/>
            <person name="Manning V.A."/>
            <person name="Dhillon B."/>
            <person name="Tu Z.J."/>
            <person name="Steffenson B.J."/>
            <person name="Salamov A."/>
            <person name="Sun H."/>
            <person name="Lowry S."/>
            <person name="LaButti K."/>
            <person name="Han J."/>
            <person name="Copeland A."/>
            <person name="Lindquist E."/>
            <person name="Barry K."/>
            <person name="Schmutz J."/>
            <person name="Baker S.E."/>
            <person name="Ciuffetti L.M."/>
            <person name="Grigoriev I.V."/>
            <person name="Zhong S."/>
            <person name="Turgeon B.G."/>
        </authorList>
    </citation>
    <scope>NUCLEOTIDE SEQUENCE [LARGE SCALE GENOMIC DNA]</scope>
    <source>
        <strain evidence="2">C5 / ATCC 48332 / race O</strain>
    </source>
</reference>
<dbReference type="EMBL" id="KB445578">
    <property type="protein sequence ID" value="EMD90736.1"/>
    <property type="molecule type" value="Genomic_DNA"/>
</dbReference>
<keyword evidence="2" id="KW-1185">Reference proteome</keyword>
<evidence type="ECO:0000313" key="1">
    <source>
        <dbReference type="EMBL" id="EMD90736.1"/>
    </source>
</evidence>
<dbReference type="HOGENOM" id="CLU_491890_0_0_1"/>
<proteinExistence type="predicted"/>
<protein>
    <submittedName>
        <fullName evidence="1">Uncharacterized protein</fullName>
    </submittedName>
</protein>
<sequence length="555" mass="64278">MDEKQSPTGTWNERSTTFCDKDAREAYHDLIDLQLRWLFPNFLRNLKSQTTLERERGRVAVIEYRDDEIFEPEIFKNSQGLQAHFDDPLAAEELHPRKRLFILEDLGFNYLEILGAQLRIPPTFFAAHWADPATPEFNYSNPLRRYSEKNFSIRYAVTQPLRIEADREVHGNIFRCDFNIQRHVYCYDPKAPILDQPKSYHALSFWTSGVRHDGSWDSVLIVDPPVRETVTSLTNGCKFPVDHCSEEHAYARMHSLDPDFSDLEVLPPNPSDWTGTWQRPKYESIFDDILSLTPDKPAHSIGPRSCTDVARRLAICYFLSFLRRRILNMLRLQQNPRTAILHTNRCDYLREFGEGLISSWHHEVFGFVVNIKYIMGLVNSEVKEQFEVLGLHRPGAPEWERDGWLTVQDYCGRVITMAEAFLQSYLQFTTMQEAQAANRNALSLAQITNVTMVFVPLSTIAAIFSMTDDFLPGEREALMFESTLASLGPPPVRIFDAINHDTTRYDKAPKQREPIMIGSSAKLYTTDEDLVVLKQPEFEDMLTSFVQRYLPVFLW</sequence>